<feature type="compositionally biased region" description="Polar residues" evidence="1">
    <location>
        <begin position="434"/>
        <end position="448"/>
    </location>
</feature>
<feature type="compositionally biased region" description="Polar residues" evidence="1">
    <location>
        <begin position="225"/>
        <end position="243"/>
    </location>
</feature>
<feature type="region of interest" description="Disordered" evidence="1">
    <location>
        <begin position="159"/>
        <end position="448"/>
    </location>
</feature>
<proteinExistence type="predicted"/>
<name>A0ABR3IZP4_9AGAR</name>
<reference evidence="3" key="1">
    <citation type="submission" date="2024-06" db="EMBL/GenBank/DDBJ databases">
        <title>Multi-omics analyses provide insights into the biosynthesis of the anticancer antibiotic pleurotin in Hohenbuehelia grisea.</title>
        <authorList>
            <person name="Weaver J.A."/>
            <person name="Alberti F."/>
        </authorList>
    </citation>
    <scope>NUCLEOTIDE SEQUENCE [LARGE SCALE GENOMIC DNA]</scope>
    <source>
        <strain evidence="3">T-177</strain>
    </source>
</reference>
<organism evidence="2 3">
    <name type="scientific">Hohenbuehelia grisea</name>
    <dbReference type="NCBI Taxonomy" id="104357"/>
    <lineage>
        <taxon>Eukaryota</taxon>
        <taxon>Fungi</taxon>
        <taxon>Dikarya</taxon>
        <taxon>Basidiomycota</taxon>
        <taxon>Agaricomycotina</taxon>
        <taxon>Agaricomycetes</taxon>
        <taxon>Agaricomycetidae</taxon>
        <taxon>Agaricales</taxon>
        <taxon>Pleurotineae</taxon>
        <taxon>Pleurotaceae</taxon>
        <taxon>Hohenbuehelia</taxon>
    </lineage>
</organism>
<feature type="region of interest" description="Disordered" evidence="1">
    <location>
        <begin position="619"/>
        <end position="638"/>
    </location>
</feature>
<feature type="compositionally biased region" description="Low complexity" evidence="1">
    <location>
        <begin position="1020"/>
        <end position="1040"/>
    </location>
</feature>
<evidence type="ECO:0000313" key="2">
    <source>
        <dbReference type="EMBL" id="KAL0948798.1"/>
    </source>
</evidence>
<feature type="compositionally biased region" description="Acidic residues" evidence="1">
    <location>
        <begin position="894"/>
        <end position="909"/>
    </location>
</feature>
<feature type="compositionally biased region" description="Basic and acidic residues" evidence="1">
    <location>
        <begin position="619"/>
        <end position="632"/>
    </location>
</feature>
<feature type="compositionally biased region" description="Basic and acidic residues" evidence="1">
    <location>
        <begin position="181"/>
        <end position="194"/>
    </location>
</feature>
<evidence type="ECO:0000313" key="3">
    <source>
        <dbReference type="Proteomes" id="UP001556367"/>
    </source>
</evidence>
<feature type="region of interest" description="Disordered" evidence="1">
    <location>
        <begin position="875"/>
        <end position="909"/>
    </location>
</feature>
<accession>A0ABR3IZP4</accession>
<comment type="caution">
    <text evidence="2">The sequence shown here is derived from an EMBL/GenBank/DDBJ whole genome shotgun (WGS) entry which is preliminary data.</text>
</comment>
<feature type="compositionally biased region" description="Basic and acidic residues" evidence="1">
    <location>
        <begin position="336"/>
        <end position="367"/>
    </location>
</feature>
<feature type="compositionally biased region" description="Low complexity" evidence="1">
    <location>
        <begin position="37"/>
        <end position="64"/>
    </location>
</feature>
<feature type="region of interest" description="Disordered" evidence="1">
    <location>
        <begin position="578"/>
        <end position="600"/>
    </location>
</feature>
<dbReference type="EMBL" id="JASNQZ010000012">
    <property type="protein sequence ID" value="KAL0948798.1"/>
    <property type="molecule type" value="Genomic_DNA"/>
</dbReference>
<dbReference type="Proteomes" id="UP001556367">
    <property type="component" value="Unassembled WGS sequence"/>
</dbReference>
<feature type="compositionally biased region" description="Gly residues" evidence="1">
    <location>
        <begin position="875"/>
        <end position="886"/>
    </location>
</feature>
<gene>
    <name evidence="2" type="ORF">HGRIS_008928</name>
</gene>
<feature type="compositionally biased region" description="Low complexity" evidence="1">
    <location>
        <begin position="483"/>
        <end position="499"/>
    </location>
</feature>
<feature type="compositionally biased region" description="Basic residues" evidence="1">
    <location>
        <begin position="810"/>
        <end position="819"/>
    </location>
</feature>
<feature type="region of interest" description="Disordered" evidence="1">
    <location>
        <begin position="1020"/>
        <end position="1045"/>
    </location>
</feature>
<protein>
    <submittedName>
        <fullName evidence="2">Uncharacterized protein</fullName>
    </submittedName>
</protein>
<sequence>MASHSPQRTRPKPQQAHSGVLPPREMSPSPHNRPRNSRPQSMPLTPTMMQLLAAQNAAQANATQSSPTMSNVSNRRSPTIRQLPSPPQNDRLVETPPSASSSSAPLPVPAPVPSSSSIAQPRFQRTAANTTAHFLTSFQQMDQNWEMTDELLAEINQAAADQQRQHQEQQAHYGSLPGESQLRDMAVERVKNGERSSPSQVTRQAPRDSPKVRERVPQSLPPQVHQHSNPASPTAPTFASSGSVHPPLLPSDQGHSSPYQTPLTSPGEHTAGYTQYGQPNKRESPPIARRGTITDPRGVTAGQTPPVVQAARSPDRSLPVQEEAEDDAHVVAQQRASERRERSPSRESARDTWHERDLDHNDSHRMDLVSPAPSSDIQPVGPRYDVSHIPGGRESRAGFHDDAEIQQQQKSSDDDSFTPRSPTADLPPDAHDQAATNGFTAQQDASGNYQTIRATKHRNGVMDQYNLRSLDPSVFAQQSNGSEASPSPAVQQQQHQTPPEQHRKPVLQRSQTDYHQNVHHLERPNGVHQYSYPDVNGNYAGALASSGPSVGQGQVHIPDDMQSLWEYPTSAYIHSFVQSPRPNAPIPPTPHSQTAAPSPSPYVDGMSVIQGMLNDARVKDGDNGEQDIEPRHRMPYSPIAPAGSPYPYPFTHVRRAQSYSNQHPNRPFFHVNGTSVDQSSVNGNNQPVPAINPNDPAVIQEQFVRQWQVYAQNNQGYVSDSTLSPSASPFPGSGGDARGMFNPWANWHARRTFGGAIGRGLGPNVDLRSLQSSPSHEPVQLPPRGVGYRKERDEEPTVPVPVVKPEPQLRRKGSTRKPPPRVESTQPRDTTPEPDSSGEETAGEEHFAIRDEGVWVSGQARLATANVPMSGAGAGGSGGFNGGPGGAPAADSVDASDDGDWVDEDDDPDDDDLLELEYHPSYVSNTEKRRRRWDSRWEALVEAFQALDRQTDTTLVLLAAPPHSSKLHTITSRSIRRQPGWQHMPAMAGLRSNFRKMATYRRSVRAQRPSLVDRLMMMHGASSSSGSGAEGTGSDSSGSASREEELKRVLDAALGSLGALGEMYDHREARWHEEMRRIKEDREMVELLLGQALGGPPMKSMH</sequence>
<feature type="compositionally biased region" description="Basic and acidic residues" evidence="1">
    <location>
        <begin position="391"/>
        <end position="403"/>
    </location>
</feature>
<feature type="compositionally biased region" description="Low complexity" evidence="1">
    <location>
        <begin position="96"/>
        <end position="105"/>
    </location>
</feature>
<feature type="region of interest" description="Disordered" evidence="1">
    <location>
        <begin position="477"/>
        <end position="509"/>
    </location>
</feature>
<keyword evidence="3" id="KW-1185">Reference proteome</keyword>
<evidence type="ECO:0000256" key="1">
    <source>
        <dbReference type="SAM" id="MobiDB-lite"/>
    </source>
</evidence>
<feature type="compositionally biased region" description="Polar residues" evidence="1">
    <location>
        <begin position="65"/>
        <end position="82"/>
    </location>
</feature>
<feature type="compositionally biased region" description="Polar residues" evidence="1">
    <location>
        <begin position="253"/>
        <end position="264"/>
    </location>
</feature>
<feature type="region of interest" description="Disordered" evidence="1">
    <location>
        <begin position="764"/>
        <end position="844"/>
    </location>
</feature>
<feature type="region of interest" description="Disordered" evidence="1">
    <location>
        <begin position="1"/>
        <end position="118"/>
    </location>
</feature>
<feature type="compositionally biased region" description="Basic and acidic residues" evidence="1">
    <location>
        <begin position="205"/>
        <end position="216"/>
    </location>
</feature>